<reference evidence="2 3" key="1">
    <citation type="journal article" date="2011" name="Plasmid">
        <title>Streptomyces turgidiscabies Car8 contains a modular pathogenicity island that shares virulence genes with other actinobacterial plant pathogens.</title>
        <authorList>
            <person name="Huguet-Tapia J.C."/>
            <person name="Badger J.H."/>
            <person name="Loria R."/>
            <person name="Pettis G.S."/>
        </authorList>
    </citation>
    <scope>NUCLEOTIDE SEQUENCE [LARGE SCALE GENOMIC DNA]</scope>
    <source>
        <strain evidence="2 3">Car8</strain>
    </source>
</reference>
<dbReference type="EMBL" id="AEJB01000279">
    <property type="protein sequence ID" value="ELP67508.1"/>
    <property type="molecule type" value="Genomic_DNA"/>
</dbReference>
<comment type="caution">
    <text evidence="2">The sequence shown here is derived from an EMBL/GenBank/DDBJ whole genome shotgun (WGS) entry which is preliminary data.</text>
</comment>
<name>L7F7D0_STRT8</name>
<accession>L7F7D0</accession>
<dbReference type="Proteomes" id="UP000010931">
    <property type="component" value="Unassembled WGS sequence"/>
</dbReference>
<feature type="region of interest" description="Disordered" evidence="1">
    <location>
        <begin position="1"/>
        <end position="38"/>
    </location>
</feature>
<protein>
    <submittedName>
        <fullName evidence="2">Uncharacterized protein</fullName>
    </submittedName>
</protein>
<keyword evidence="3" id="KW-1185">Reference proteome</keyword>
<sequence length="90" mass="9117">MGAGVSGCRPSSGTNVTSPVGAIAVPPIPGRSTGTYPSSCPPPFPHAANTPARAQVTTAAEVVRAMAPRRSCVARVCRSIATASLMLRQK</sequence>
<evidence type="ECO:0000313" key="2">
    <source>
        <dbReference type="EMBL" id="ELP67508.1"/>
    </source>
</evidence>
<proteinExistence type="predicted"/>
<evidence type="ECO:0000256" key="1">
    <source>
        <dbReference type="SAM" id="MobiDB-lite"/>
    </source>
</evidence>
<organism evidence="2 3">
    <name type="scientific">Streptomyces turgidiscabies (strain Car8)</name>
    <dbReference type="NCBI Taxonomy" id="698760"/>
    <lineage>
        <taxon>Bacteria</taxon>
        <taxon>Bacillati</taxon>
        <taxon>Actinomycetota</taxon>
        <taxon>Actinomycetes</taxon>
        <taxon>Kitasatosporales</taxon>
        <taxon>Streptomycetaceae</taxon>
        <taxon>Streptomyces</taxon>
    </lineage>
</organism>
<gene>
    <name evidence="2" type="ORF">STRTUCAR8_05780</name>
</gene>
<dbReference type="AlphaFoldDB" id="L7F7D0"/>
<feature type="compositionally biased region" description="Polar residues" evidence="1">
    <location>
        <begin position="9"/>
        <end position="18"/>
    </location>
</feature>
<evidence type="ECO:0000313" key="3">
    <source>
        <dbReference type="Proteomes" id="UP000010931"/>
    </source>
</evidence>